<comment type="caution">
    <text evidence="2">The sequence shown here is derived from an EMBL/GenBank/DDBJ whole genome shotgun (WGS) entry which is preliminary data.</text>
</comment>
<dbReference type="PANTHER" id="PTHR24567">
    <property type="entry name" value="CRP FAMILY TRANSCRIPTIONAL REGULATORY PROTEIN"/>
    <property type="match status" value="1"/>
</dbReference>
<sequence>MLSDIEKIICLKKVSLFENLTEEELFALEKVSFEKIFKPGEAVLTENESGHELYIVVSGEVEISKNREGRKFSLAKMGPFNAIGEMSLFDDLPHSATAVALKETNVLILPEEAVRDVVLEFPEIGLAIIKALSKKLRSADEKIGDLSKNP</sequence>
<proteinExistence type="predicted"/>
<gene>
    <name evidence="2" type="ORF">COY52_02895</name>
</gene>
<dbReference type="InterPro" id="IPR000595">
    <property type="entry name" value="cNMP-bd_dom"/>
</dbReference>
<dbReference type="SUPFAM" id="SSF51206">
    <property type="entry name" value="cAMP-binding domain-like"/>
    <property type="match status" value="1"/>
</dbReference>
<dbReference type="Gene3D" id="2.60.120.10">
    <property type="entry name" value="Jelly Rolls"/>
    <property type="match status" value="1"/>
</dbReference>
<dbReference type="GO" id="GO:0005829">
    <property type="term" value="C:cytosol"/>
    <property type="evidence" value="ECO:0007669"/>
    <property type="project" value="TreeGrafter"/>
</dbReference>
<evidence type="ECO:0000313" key="2">
    <source>
        <dbReference type="EMBL" id="PIZ17769.1"/>
    </source>
</evidence>
<dbReference type="SMART" id="SM00100">
    <property type="entry name" value="cNMP"/>
    <property type="match status" value="1"/>
</dbReference>
<dbReference type="EMBL" id="PFMR01000086">
    <property type="protein sequence ID" value="PIZ17769.1"/>
    <property type="molecule type" value="Genomic_DNA"/>
</dbReference>
<dbReference type="GO" id="GO:0003700">
    <property type="term" value="F:DNA-binding transcription factor activity"/>
    <property type="evidence" value="ECO:0007669"/>
    <property type="project" value="TreeGrafter"/>
</dbReference>
<evidence type="ECO:0000313" key="3">
    <source>
        <dbReference type="Proteomes" id="UP000229307"/>
    </source>
</evidence>
<reference evidence="3" key="1">
    <citation type="submission" date="2017-09" db="EMBL/GenBank/DDBJ databases">
        <title>Depth-based differentiation of microbial function through sediment-hosted aquifers and enrichment of novel symbionts in the deep terrestrial subsurface.</title>
        <authorList>
            <person name="Probst A.J."/>
            <person name="Ladd B."/>
            <person name="Jarett J.K."/>
            <person name="Geller-Mcgrath D.E."/>
            <person name="Sieber C.M.K."/>
            <person name="Emerson J.B."/>
            <person name="Anantharaman K."/>
            <person name="Thomas B.C."/>
            <person name="Malmstrom R."/>
            <person name="Stieglmeier M."/>
            <person name="Klingl A."/>
            <person name="Woyke T."/>
            <person name="Ryan C.M."/>
            <person name="Banfield J.F."/>
        </authorList>
    </citation>
    <scope>NUCLEOTIDE SEQUENCE [LARGE SCALE GENOMIC DNA]</scope>
</reference>
<dbReference type="Proteomes" id="UP000229307">
    <property type="component" value="Unassembled WGS sequence"/>
</dbReference>
<dbReference type="PROSITE" id="PS50042">
    <property type="entry name" value="CNMP_BINDING_3"/>
    <property type="match status" value="1"/>
</dbReference>
<feature type="domain" description="Cyclic nucleotide-binding" evidence="1">
    <location>
        <begin position="16"/>
        <end position="135"/>
    </location>
</feature>
<dbReference type="CDD" id="cd00038">
    <property type="entry name" value="CAP_ED"/>
    <property type="match status" value="1"/>
</dbReference>
<dbReference type="PANTHER" id="PTHR24567:SF74">
    <property type="entry name" value="HTH-TYPE TRANSCRIPTIONAL REGULATOR ARCR"/>
    <property type="match status" value="1"/>
</dbReference>
<evidence type="ECO:0000259" key="1">
    <source>
        <dbReference type="PROSITE" id="PS50042"/>
    </source>
</evidence>
<dbReference type="InterPro" id="IPR050397">
    <property type="entry name" value="Env_Response_Regulators"/>
</dbReference>
<dbReference type="InterPro" id="IPR014710">
    <property type="entry name" value="RmlC-like_jellyroll"/>
</dbReference>
<accession>A0A2M7SE51</accession>
<dbReference type="Pfam" id="PF00027">
    <property type="entry name" value="cNMP_binding"/>
    <property type="match status" value="1"/>
</dbReference>
<protein>
    <recommendedName>
        <fullName evidence="1">Cyclic nucleotide-binding domain-containing protein</fullName>
    </recommendedName>
</protein>
<dbReference type="AlphaFoldDB" id="A0A2M7SE51"/>
<dbReference type="InterPro" id="IPR018490">
    <property type="entry name" value="cNMP-bd_dom_sf"/>
</dbReference>
<organism evidence="2 3">
    <name type="scientific">Candidatus Desantisbacteria bacterium CG_4_10_14_0_8_um_filter_48_22</name>
    <dbReference type="NCBI Taxonomy" id="1974543"/>
    <lineage>
        <taxon>Bacteria</taxon>
        <taxon>Candidatus Desantisiibacteriota</taxon>
    </lineage>
</organism>
<name>A0A2M7SE51_9BACT</name>